<name>A0AAV2CCF6_9ROSI</name>
<sequence>MSLSEVVLSKLVGCNTALEAWTRLATAYGYENRHSICQLKDQFEAPKCGSDSIEKYLERAKDVADRLASINLAVSDDDLVARYLKGFGEKFLPFVRAIEAKSDPIYFDDFHVLLLREKQRLEQSNLLHDGPSAAHFSRGGCRRFSGRSVGRGRR</sequence>
<dbReference type="Pfam" id="PF14223">
    <property type="entry name" value="Retrotran_gag_2"/>
    <property type="match status" value="1"/>
</dbReference>
<dbReference type="AlphaFoldDB" id="A0AAV2CCF6"/>
<evidence type="ECO:0000313" key="2">
    <source>
        <dbReference type="Proteomes" id="UP001497516"/>
    </source>
</evidence>
<dbReference type="EMBL" id="OZ034813">
    <property type="protein sequence ID" value="CAL1353959.1"/>
    <property type="molecule type" value="Genomic_DNA"/>
</dbReference>
<reference evidence="1 2" key="1">
    <citation type="submission" date="2024-04" db="EMBL/GenBank/DDBJ databases">
        <authorList>
            <person name="Fracassetti M."/>
        </authorList>
    </citation>
    <scope>NUCLEOTIDE SEQUENCE [LARGE SCALE GENOMIC DNA]</scope>
</reference>
<evidence type="ECO:0008006" key="3">
    <source>
        <dbReference type="Google" id="ProtNLM"/>
    </source>
</evidence>
<protein>
    <recommendedName>
        <fullName evidence="3">Retrotransposon gag domain-containing protein</fullName>
    </recommendedName>
</protein>
<accession>A0AAV2CCF6</accession>
<dbReference type="Proteomes" id="UP001497516">
    <property type="component" value="Chromosome 1"/>
</dbReference>
<gene>
    <name evidence="1" type="ORF">LTRI10_LOCUS1819</name>
</gene>
<dbReference type="PANTHER" id="PTHR47481">
    <property type="match status" value="1"/>
</dbReference>
<keyword evidence="2" id="KW-1185">Reference proteome</keyword>
<organism evidence="1 2">
    <name type="scientific">Linum trigynum</name>
    <dbReference type="NCBI Taxonomy" id="586398"/>
    <lineage>
        <taxon>Eukaryota</taxon>
        <taxon>Viridiplantae</taxon>
        <taxon>Streptophyta</taxon>
        <taxon>Embryophyta</taxon>
        <taxon>Tracheophyta</taxon>
        <taxon>Spermatophyta</taxon>
        <taxon>Magnoliopsida</taxon>
        <taxon>eudicotyledons</taxon>
        <taxon>Gunneridae</taxon>
        <taxon>Pentapetalae</taxon>
        <taxon>rosids</taxon>
        <taxon>fabids</taxon>
        <taxon>Malpighiales</taxon>
        <taxon>Linaceae</taxon>
        <taxon>Linum</taxon>
    </lineage>
</organism>
<dbReference type="PANTHER" id="PTHR47481:SF5">
    <property type="entry name" value="RIBONUCLEASE H-LIKE DOMAIN, GAG-PRE-INTEGRASE DOMAIN, GAG-POLYPEPTIDE OF LTR COPIA-TYPE-RELATED"/>
    <property type="match status" value="1"/>
</dbReference>
<evidence type="ECO:0000313" key="1">
    <source>
        <dbReference type="EMBL" id="CAL1353959.1"/>
    </source>
</evidence>
<proteinExistence type="predicted"/>